<dbReference type="EMBL" id="SMLL01000005">
    <property type="protein sequence ID" value="TFY98585.1"/>
    <property type="molecule type" value="Genomic_DNA"/>
</dbReference>
<dbReference type="RefSeq" id="WP_135285736.1">
    <property type="nucleotide sequence ID" value="NZ_SMLL01000005.1"/>
</dbReference>
<feature type="domain" description="NfeD-like C-terminal" evidence="6">
    <location>
        <begin position="399"/>
        <end position="454"/>
    </location>
</feature>
<feature type="domain" description="NfeD integral membrane" evidence="7">
    <location>
        <begin position="246"/>
        <end position="361"/>
    </location>
</feature>
<comment type="subcellular location">
    <subcellularLocation>
        <location evidence="1">Membrane</location>
        <topology evidence="1">Multi-pass membrane protein</topology>
    </subcellularLocation>
</comment>
<dbReference type="SUPFAM" id="SSF141322">
    <property type="entry name" value="NfeD domain-like"/>
    <property type="match status" value="1"/>
</dbReference>
<dbReference type="CDD" id="cd07021">
    <property type="entry name" value="Clp_protease_NfeD_like"/>
    <property type="match status" value="1"/>
</dbReference>
<gene>
    <name evidence="9" type="ORF">EZ242_13710</name>
</gene>
<comment type="caution">
    <text evidence="9">The sequence shown here is derived from an EMBL/GenBank/DDBJ whole genome shotgun (WGS) entry which is preliminary data.</text>
</comment>
<evidence type="ECO:0000259" key="8">
    <source>
        <dbReference type="Pfam" id="PF25145"/>
    </source>
</evidence>
<accession>A0A4Z0BH09</accession>
<evidence type="ECO:0000256" key="3">
    <source>
        <dbReference type="ARBA" id="ARBA00022989"/>
    </source>
</evidence>
<dbReference type="Gene3D" id="2.40.50.140">
    <property type="entry name" value="Nucleic acid-binding proteins"/>
    <property type="match status" value="1"/>
</dbReference>
<dbReference type="Pfam" id="PF24961">
    <property type="entry name" value="NfeD_membrane"/>
    <property type="match status" value="1"/>
</dbReference>
<dbReference type="PANTHER" id="PTHR33507:SF3">
    <property type="entry name" value="INNER MEMBRANE PROTEIN YBBJ"/>
    <property type="match status" value="1"/>
</dbReference>
<dbReference type="PANTHER" id="PTHR33507">
    <property type="entry name" value="INNER MEMBRANE PROTEIN YBBJ"/>
    <property type="match status" value="1"/>
</dbReference>
<proteinExistence type="predicted"/>
<evidence type="ECO:0000313" key="10">
    <source>
        <dbReference type="Proteomes" id="UP000297564"/>
    </source>
</evidence>
<evidence type="ECO:0000256" key="5">
    <source>
        <dbReference type="SAM" id="Phobius"/>
    </source>
</evidence>
<evidence type="ECO:0000259" key="6">
    <source>
        <dbReference type="Pfam" id="PF01957"/>
    </source>
</evidence>
<dbReference type="Pfam" id="PF01957">
    <property type="entry name" value="NfeD"/>
    <property type="match status" value="1"/>
</dbReference>
<reference evidence="9 10" key="1">
    <citation type="submission" date="2019-03" db="EMBL/GenBank/DDBJ databases">
        <title>Ramlibacter rhizophilus CCTCC AB2015357, whole genome shotgun sequence.</title>
        <authorList>
            <person name="Zhang X."/>
            <person name="Feng G."/>
            <person name="Zhu H."/>
        </authorList>
    </citation>
    <scope>NUCLEOTIDE SEQUENCE [LARGE SCALE GENOMIC DNA]</scope>
    <source>
        <strain evidence="9 10">CCTCC AB2015357</strain>
    </source>
</reference>
<dbReference type="AlphaFoldDB" id="A0A4Z0BH09"/>
<dbReference type="InterPro" id="IPR029045">
    <property type="entry name" value="ClpP/crotonase-like_dom_sf"/>
</dbReference>
<sequence>MSLPRLAFHCVLLLFVAVLHGLPFAQTGPATSGAQRVVYVAPIEGMIDLGLAPYIERVLREAEEAGAQAVILDINTFGGRVDAAVQIRDALLRSKTTTIAFIDKRAISAGALISLAAHKIAMSGGGTIGAATPVQMGGADGDTRPTSEKTVSYVRKEFRSTAEERGRPPLIAEAMVDADVAIPDVVEKGKLVTLSTTEALRLKVADWRADTLEEVLQQAGLAGAEVRRVAPNWAENVVRILTQPLVSSLLVTVAMLGILIELRTPGFGIPGLLGVTSLGLVLWGHWLAQLAGMEEMLLAGIGLVLLALEFFVIPGFGIAGILGILALLAGLVLSMTGAGATAAFIAAVAARMVFSLLLAVGLSLLLLRFINKIPGARRLVLEDRLTAGQGYASPPPEEESLLGRTGRAWSVLRPAGIAEIDGRRWDVVSNGELIEAGEPVEVMRVDGNRIVVRRAPSWHPPSRQAHE</sequence>
<dbReference type="SUPFAM" id="SSF52096">
    <property type="entry name" value="ClpP/crotonase"/>
    <property type="match status" value="1"/>
</dbReference>
<organism evidence="9 10">
    <name type="scientific">Ramlibacter rhizophilus</name>
    <dbReference type="NCBI Taxonomy" id="1781167"/>
    <lineage>
        <taxon>Bacteria</taxon>
        <taxon>Pseudomonadati</taxon>
        <taxon>Pseudomonadota</taxon>
        <taxon>Betaproteobacteria</taxon>
        <taxon>Burkholderiales</taxon>
        <taxon>Comamonadaceae</taxon>
        <taxon>Ramlibacter</taxon>
    </lineage>
</organism>
<evidence type="ECO:0000259" key="7">
    <source>
        <dbReference type="Pfam" id="PF24961"/>
    </source>
</evidence>
<feature type="transmembrane region" description="Helical" evidence="5">
    <location>
        <begin position="240"/>
        <end position="260"/>
    </location>
</feature>
<evidence type="ECO:0000256" key="1">
    <source>
        <dbReference type="ARBA" id="ARBA00004141"/>
    </source>
</evidence>
<keyword evidence="2 5" id="KW-0812">Transmembrane</keyword>
<keyword evidence="10" id="KW-1185">Reference proteome</keyword>
<feature type="transmembrane region" description="Helical" evidence="5">
    <location>
        <begin position="352"/>
        <end position="370"/>
    </location>
</feature>
<dbReference type="Gene3D" id="3.90.226.10">
    <property type="entry name" value="2-enoyl-CoA Hydratase, Chain A, domain 1"/>
    <property type="match status" value="1"/>
</dbReference>
<dbReference type="InterPro" id="IPR012340">
    <property type="entry name" value="NA-bd_OB-fold"/>
</dbReference>
<dbReference type="GO" id="GO:0005886">
    <property type="term" value="C:plasma membrane"/>
    <property type="evidence" value="ECO:0007669"/>
    <property type="project" value="TreeGrafter"/>
</dbReference>
<dbReference type="OrthoDB" id="9806253at2"/>
<feature type="transmembrane region" description="Helical" evidence="5">
    <location>
        <begin position="267"/>
        <end position="286"/>
    </location>
</feature>
<feature type="transmembrane region" description="Helical" evidence="5">
    <location>
        <begin position="325"/>
        <end position="346"/>
    </location>
</feature>
<dbReference type="InterPro" id="IPR056739">
    <property type="entry name" value="NfeD_membrane"/>
</dbReference>
<name>A0A4Z0BH09_9BURK</name>
<keyword evidence="3 5" id="KW-1133">Transmembrane helix</keyword>
<dbReference type="InterPro" id="IPR056738">
    <property type="entry name" value="NfeD1b_N"/>
</dbReference>
<dbReference type="InterPro" id="IPR052165">
    <property type="entry name" value="Membrane_assoc_protease"/>
</dbReference>
<feature type="transmembrane region" description="Helical" evidence="5">
    <location>
        <begin position="298"/>
        <end position="318"/>
    </location>
</feature>
<dbReference type="InterPro" id="IPR002810">
    <property type="entry name" value="NfeD-like_C"/>
</dbReference>
<keyword evidence="4 5" id="KW-0472">Membrane</keyword>
<protein>
    <submittedName>
        <fullName evidence="9">Nodulation protein NfeD</fullName>
    </submittedName>
</protein>
<evidence type="ECO:0000256" key="2">
    <source>
        <dbReference type="ARBA" id="ARBA00022692"/>
    </source>
</evidence>
<dbReference type="Proteomes" id="UP000297564">
    <property type="component" value="Unassembled WGS sequence"/>
</dbReference>
<evidence type="ECO:0000256" key="4">
    <source>
        <dbReference type="ARBA" id="ARBA00023136"/>
    </source>
</evidence>
<dbReference type="Pfam" id="PF25145">
    <property type="entry name" value="NfeD1b_N"/>
    <property type="match status" value="1"/>
</dbReference>
<evidence type="ECO:0000313" key="9">
    <source>
        <dbReference type="EMBL" id="TFY98585.1"/>
    </source>
</evidence>
<feature type="domain" description="NfeD1b N-terminal" evidence="8">
    <location>
        <begin position="37"/>
        <end position="228"/>
    </location>
</feature>